<evidence type="ECO:0000256" key="5">
    <source>
        <dbReference type="SAM" id="Phobius"/>
    </source>
</evidence>
<evidence type="ECO:0000256" key="3">
    <source>
        <dbReference type="ARBA" id="ARBA00022989"/>
    </source>
</evidence>
<keyword evidence="6" id="KW-1185">Reference proteome</keyword>
<name>A0A914X6W5_9BILA</name>
<keyword evidence="4 5" id="KW-0472">Membrane</keyword>
<evidence type="ECO:0000313" key="6">
    <source>
        <dbReference type="Proteomes" id="UP000887566"/>
    </source>
</evidence>
<feature type="transmembrane region" description="Helical" evidence="5">
    <location>
        <begin position="195"/>
        <end position="219"/>
    </location>
</feature>
<feature type="transmembrane region" description="Helical" evidence="5">
    <location>
        <begin position="27"/>
        <end position="50"/>
    </location>
</feature>
<protein>
    <submittedName>
        <fullName evidence="7">G protein-coupled receptor</fullName>
    </submittedName>
</protein>
<dbReference type="Proteomes" id="UP000887566">
    <property type="component" value="Unplaced"/>
</dbReference>
<evidence type="ECO:0000256" key="4">
    <source>
        <dbReference type="ARBA" id="ARBA00023136"/>
    </source>
</evidence>
<sequence length="350" mass="40359">MHTNISNDNRSYLVLCGTAEYLAGNDWLWVARFLRIVVAITGVTLCTILLRIQGKYLAFHPNARILLFCHHIWAILQSLSQLTIQLFDLARFSPVHKDPCQYLVTTFVSLFIRGPASLTYHGQYWSLATFTVERCVATFYYRTYEHWNRTILAKILFLLQVIFAVIGLMNVLIGLDLSQLKPMTSISSEKNSSRISNYTTSMAVVEAFALGAFCGLLYFNKRKKAQLCESTLTEKYQIDENIRAISLMVPLVVTHFCCFMPGLVFFPIYMKIDPNLDPRSYSIFVEIFNCAPFYPMLFPVVLVWRHKMLRDNLRRAMGINNKTSTSVSLRTDGRNEEQVQHFAVLKELWQ</sequence>
<feature type="transmembrane region" description="Helical" evidence="5">
    <location>
        <begin position="281"/>
        <end position="304"/>
    </location>
</feature>
<feature type="transmembrane region" description="Helical" evidence="5">
    <location>
        <begin position="151"/>
        <end position="175"/>
    </location>
</feature>
<keyword evidence="2 5" id="KW-0812">Transmembrane</keyword>
<dbReference type="InterPro" id="IPR053286">
    <property type="entry name" value="Nematode_rcpt-like_srab"/>
</dbReference>
<reference evidence="7" key="1">
    <citation type="submission" date="2022-11" db="UniProtKB">
        <authorList>
            <consortium name="WormBaseParasite"/>
        </authorList>
    </citation>
    <scope>IDENTIFICATION</scope>
</reference>
<comment type="subcellular location">
    <subcellularLocation>
        <location evidence="1">Membrane</location>
        <topology evidence="1">Multi-pass membrane protein</topology>
    </subcellularLocation>
</comment>
<dbReference type="Pfam" id="PF10292">
    <property type="entry name" value="7TM_GPCR_Srab"/>
    <property type="match status" value="1"/>
</dbReference>
<evidence type="ECO:0000256" key="2">
    <source>
        <dbReference type="ARBA" id="ARBA00022692"/>
    </source>
</evidence>
<dbReference type="InterPro" id="IPR019408">
    <property type="entry name" value="7TM_GPCR_serpentine_rcpt_Srab"/>
</dbReference>
<dbReference type="PANTHER" id="PTHR46561">
    <property type="entry name" value="SERPENTINE RECEPTOR, CLASS AB (CLASS A-LIKE)-RELATED"/>
    <property type="match status" value="1"/>
</dbReference>
<keyword evidence="3 5" id="KW-1133">Transmembrane helix</keyword>
<dbReference type="AlphaFoldDB" id="A0A914X6W5"/>
<dbReference type="GO" id="GO:0016020">
    <property type="term" value="C:membrane"/>
    <property type="evidence" value="ECO:0007669"/>
    <property type="project" value="UniProtKB-SubCell"/>
</dbReference>
<organism evidence="6 7">
    <name type="scientific">Plectus sambesii</name>
    <dbReference type="NCBI Taxonomy" id="2011161"/>
    <lineage>
        <taxon>Eukaryota</taxon>
        <taxon>Metazoa</taxon>
        <taxon>Ecdysozoa</taxon>
        <taxon>Nematoda</taxon>
        <taxon>Chromadorea</taxon>
        <taxon>Plectida</taxon>
        <taxon>Plectina</taxon>
        <taxon>Plectoidea</taxon>
        <taxon>Plectidae</taxon>
        <taxon>Plectus</taxon>
    </lineage>
</organism>
<dbReference type="PANTHER" id="PTHR46561:SF11">
    <property type="entry name" value="SERPENTINE RECEPTOR CLASS ALPHA_BETA-14"/>
    <property type="match status" value="1"/>
</dbReference>
<proteinExistence type="predicted"/>
<evidence type="ECO:0000313" key="7">
    <source>
        <dbReference type="WBParaSite" id="PSAMB.scaffold6627size9096.g28825.t1"/>
    </source>
</evidence>
<dbReference type="Gene3D" id="1.20.1070.10">
    <property type="entry name" value="Rhodopsin 7-helix transmembrane proteins"/>
    <property type="match status" value="1"/>
</dbReference>
<feature type="transmembrane region" description="Helical" evidence="5">
    <location>
        <begin position="245"/>
        <end position="269"/>
    </location>
</feature>
<evidence type="ECO:0000256" key="1">
    <source>
        <dbReference type="ARBA" id="ARBA00004141"/>
    </source>
</evidence>
<accession>A0A914X6W5</accession>
<dbReference type="SUPFAM" id="SSF81321">
    <property type="entry name" value="Family A G protein-coupled receptor-like"/>
    <property type="match status" value="1"/>
</dbReference>
<dbReference type="WBParaSite" id="PSAMB.scaffold6627size9096.g28825.t1">
    <property type="protein sequence ID" value="PSAMB.scaffold6627size9096.g28825.t1"/>
    <property type="gene ID" value="PSAMB.scaffold6627size9096.g28825"/>
</dbReference>